<gene>
    <name evidence="1" type="ORF">BYL167_LOCUS54352</name>
</gene>
<organism evidence="1 2">
    <name type="scientific">Rotaria magnacalcarata</name>
    <dbReference type="NCBI Taxonomy" id="392030"/>
    <lineage>
        <taxon>Eukaryota</taxon>
        <taxon>Metazoa</taxon>
        <taxon>Spiralia</taxon>
        <taxon>Gnathifera</taxon>
        <taxon>Rotifera</taxon>
        <taxon>Eurotatoria</taxon>
        <taxon>Bdelloidea</taxon>
        <taxon>Philodinida</taxon>
        <taxon>Philodinidae</taxon>
        <taxon>Rotaria</taxon>
    </lineage>
</organism>
<proteinExistence type="predicted"/>
<name>A0A8S3CX35_9BILA</name>
<evidence type="ECO:0000313" key="2">
    <source>
        <dbReference type="Proteomes" id="UP000681967"/>
    </source>
</evidence>
<sequence length="38" mass="3978">MASTSRKSDTIPVPSDDTLLTSALAELNLIDSLTCPLS</sequence>
<reference evidence="1" key="1">
    <citation type="submission" date="2021-02" db="EMBL/GenBank/DDBJ databases">
        <authorList>
            <person name="Nowell W R."/>
        </authorList>
    </citation>
    <scope>NUCLEOTIDE SEQUENCE</scope>
</reference>
<feature type="non-terminal residue" evidence="1">
    <location>
        <position position="38"/>
    </location>
</feature>
<evidence type="ECO:0000313" key="1">
    <source>
        <dbReference type="EMBL" id="CAF4963074.1"/>
    </source>
</evidence>
<comment type="caution">
    <text evidence="1">The sequence shown here is derived from an EMBL/GenBank/DDBJ whole genome shotgun (WGS) entry which is preliminary data.</text>
</comment>
<protein>
    <submittedName>
        <fullName evidence="1">Uncharacterized protein</fullName>
    </submittedName>
</protein>
<dbReference type="EMBL" id="CAJOBH010190575">
    <property type="protein sequence ID" value="CAF4963074.1"/>
    <property type="molecule type" value="Genomic_DNA"/>
</dbReference>
<dbReference type="AlphaFoldDB" id="A0A8S3CX35"/>
<dbReference type="Proteomes" id="UP000681967">
    <property type="component" value="Unassembled WGS sequence"/>
</dbReference>
<accession>A0A8S3CX35</accession>